<reference evidence="2" key="1">
    <citation type="submission" date="2016-10" db="EMBL/GenBank/DDBJ databases">
        <authorList>
            <person name="Varghese N."/>
            <person name="Submissions S."/>
        </authorList>
    </citation>
    <scope>NUCLEOTIDE SEQUENCE [LARGE SCALE GENOMIC DNA]</scope>
    <source>
        <strain evidence="2">CGMCC 1.10369</strain>
    </source>
</reference>
<accession>A0A1G9ZE66</accession>
<organism evidence="1 2">
    <name type="scientific">Alkalicoccus daliensis</name>
    <dbReference type="NCBI Taxonomy" id="745820"/>
    <lineage>
        <taxon>Bacteria</taxon>
        <taxon>Bacillati</taxon>
        <taxon>Bacillota</taxon>
        <taxon>Bacilli</taxon>
        <taxon>Bacillales</taxon>
        <taxon>Bacillaceae</taxon>
        <taxon>Alkalicoccus</taxon>
    </lineage>
</organism>
<evidence type="ECO:0000313" key="2">
    <source>
        <dbReference type="Proteomes" id="UP000198778"/>
    </source>
</evidence>
<dbReference type="AlphaFoldDB" id="A0A1G9ZE66"/>
<dbReference type="EMBL" id="FNIL01000001">
    <property type="protein sequence ID" value="SDN18753.1"/>
    <property type="molecule type" value="Genomic_DNA"/>
</dbReference>
<gene>
    <name evidence="1" type="ORF">SAMN04488053_10136</name>
</gene>
<dbReference type="STRING" id="745820.SAMN04488053_10136"/>
<dbReference type="Proteomes" id="UP000198778">
    <property type="component" value="Unassembled WGS sequence"/>
</dbReference>
<evidence type="ECO:0008006" key="3">
    <source>
        <dbReference type="Google" id="ProtNLM"/>
    </source>
</evidence>
<keyword evidence="2" id="KW-1185">Reference proteome</keyword>
<protein>
    <recommendedName>
        <fullName evidence="3">HEAT repeat domain-containing protein</fullName>
    </recommendedName>
</protein>
<proteinExistence type="predicted"/>
<sequence>MSQNKEAMTKLAKRVVEGYEEVHNKNYARAQQLLEPLVPMLHSETKPNIKLLAYSAIAQIGAKDVDHFLQTYEMIKLQKPSTSQEKALIKRVDELFETLMETMNEDKK</sequence>
<name>A0A1G9ZE66_9BACI</name>
<evidence type="ECO:0000313" key="1">
    <source>
        <dbReference type="EMBL" id="SDN18753.1"/>
    </source>
</evidence>
<dbReference type="RefSeq" id="WP_090839399.1">
    <property type="nucleotide sequence ID" value="NZ_FNIL01000001.1"/>
</dbReference>
<dbReference type="OrthoDB" id="2874272at2"/>